<keyword evidence="1" id="KW-0732">Signal</keyword>
<reference evidence="3" key="1">
    <citation type="submission" date="2016-10" db="EMBL/GenBank/DDBJ databases">
        <authorList>
            <person name="Varghese N."/>
            <person name="Submissions S."/>
        </authorList>
    </citation>
    <scope>NUCLEOTIDE SEQUENCE [LARGE SCALE GENOMIC DNA]</scope>
    <source>
        <strain evidence="3">OV426</strain>
    </source>
</reference>
<name>A0A1I5H9A7_9GAMM</name>
<feature type="signal peptide" evidence="1">
    <location>
        <begin position="1"/>
        <end position="17"/>
    </location>
</feature>
<dbReference type="EMBL" id="FOVG01000006">
    <property type="protein sequence ID" value="SFO44670.1"/>
    <property type="molecule type" value="Genomic_DNA"/>
</dbReference>
<organism evidence="2 3">
    <name type="scientific">Candidatus Pantoea varia</name>
    <dbReference type="NCBI Taxonomy" id="1881036"/>
    <lineage>
        <taxon>Bacteria</taxon>
        <taxon>Pseudomonadati</taxon>
        <taxon>Pseudomonadota</taxon>
        <taxon>Gammaproteobacteria</taxon>
        <taxon>Enterobacterales</taxon>
        <taxon>Erwiniaceae</taxon>
        <taxon>Pantoea</taxon>
    </lineage>
</organism>
<evidence type="ECO:0000313" key="2">
    <source>
        <dbReference type="EMBL" id="SFO44670.1"/>
    </source>
</evidence>
<gene>
    <name evidence="2" type="ORF">SAMN05428971_4019</name>
</gene>
<evidence type="ECO:0000313" key="3">
    <source>
        <dbReference type="Proteomes" id="UP000198968"/>
    </source>
</evidence>
<dbReference type="RefSeq" id="WP_090966762.1">
    <property type="nucleotide sequence ID" value="NZ_FOVG01000006.1"/>
</dbReference>
<sequence length="127" mass="13886">MRHSLLILLLCCSGVLARDPFRPVVGSVCEASVEPLTGWRLQGIIGREAHFHAWLLGPQGESVIARTGKPFPVSPWQLADMTRRSITLAVPDSCTAQQTAFYLKGRSHEKDSYPAAGHQLPAAGLRR</sequence>
<evidence type="ECO:0000256" key="1">
    <source>
        <dbReference type="SAM" id="SignalP"/>
    </source>
</evidence>
<protein>
    <submittedName>
        <fullName evidence="2">Pilus assembly protein HofP</fullName>
    </submittedName>
</protein>
<dbReference type="AlphaFoldDB" id="A0A1I5H9A7"/>
<proteinExistence type="predicted"/>
<accession>A0A1I5H9A7</accession>
<dbReference type="Proteomes" id="UP000198968">
    <property type="component" value="Unassembled WGS sequence"/>
</dbReference>
<dbReference type="OrthoDB" id="6540712at2"/>
<feature type="chain" id="PRO_5011567285" evidence="1">
    <location>
        <begin position="18"/>
        <end position="127"/>
    </location>
</feature>
<keyword evidence="3" id="KW-1185">Reference proteome</keyword>